<comment type="caution">
    <text evidence="2">The sequence shown here is derived from an EMBL/GenBank/DDBJ whole genome shotgun (WGS) entry which is preliminary data.</text>
</comment>
<accession>A0A4C1UDM2</accession>
<organism evidence="2 3">
    <name type="scientific">Eumeta variegata</name>
    <name type="common">Bagworm moth</name>
    <name type="synonym">Eumeta japonica</name>
    <dbReference type="NCBI Taxonomy" id="151549"/>
    <lineage>
        <taxon>Eukaryota</taxon>
        <taxon>Metazoa</taxon>
        <taxon>Ecdysozoa</taxon>
        <taxon>Arthropoda</taxon>
        <taxon>Hexapoda</taxon>
        <taxon>Insecta</taxon>
        <taxon>Pterygota</taxon>
        <taxon>Neoptera</taxon>
        <taxon>Endopterygota</taxon>
        <taxon>Lepidoptera</taxon>
        <taxon>Glossata</taxon>
        <taxon>Ditrysia</taxon>
        <taxon>Tineoidea</taxon>
        <taxon>Psychidae</taxon>
        <taxon>Oiketicinae</taxon>
        <taxon>Eumeta</taxon>
    </lineage>
</organism>
<name>A0A4C1UDM2_EUMVA</name>
<dbReference type="EMBL" id="BGZK01000162">
    <property type="protein sequence ID" value="GBP24478.1"/>
    <property type="molecule type" value="Genomic_DNA"/>
</dbReference>
<evidence type="ECO:0000313" key="2">
    <source>
        <dbReference type="EMBL" id="GBP24478.1"/>
    </source>
</evidence>
<feature type="region of interest" description="Disordered" evidence="1">
    <location>
        <begin position="57"/>
        <end position="76"/>
    </location>
</feature>
<feature type="compositionally biased region" description="Basic residues" evidence="1">
    <location>
        <begin position="67"/>
        <end position="76"/>
    </location>
</feature>
<evidence type="ECO:0000313" key="3">
    <source>
        <dbReference type="Proteomes" id="UP000299102"/>
    </source>
</evidence>
<sequence length="126" mass="14274">MILFIRFITYNNVLDGRKSGNRQKRVVIAPACVSRPFREGRRVLLLGPLILTGCRRGSGPATSAPRQTRRRSKIVKSMTARRLRSSLLGRHLARDPPAAPGFERPRWANSRGTRQIINVIQYEIVV</sequence>
<protein>
    <submittedName>
        <fullName evidence="2">Uncharacterized protein</fullName>
    </submittedName>
</protein>
<evidence type="ECO:0000256" key="1">
    <source>
        <dbReference type="SAM" id="MobiDB-lite"/>
    </source>
</evidence>
<dbReference type="AlphaFoldDB" id="A0A4C1UDM2"/>
<reference evidence="2 3" key="1">
    <citation type="journal article" date="2019" name="Commun. Biol.">
        <title>The bagworm genome reveals a unique fibroin gene that provides high tensile strength.</title>
        <authorList>
            <person name="Kono N."/>
            <person name="Nakamura H."/>
            <person name="Ohtoshi R."/>
            <person name="Tomita M."/>
            <person name="Numata K."/>
            <person name="Arakawa K."/>
        </authorList>
    </citation>
    <scope>NUCLEOTIDE SEQUENCE [LARGE SCALE GENOMIC DNA]</scope>
</reference>
<proteinExistence type="predicted"/>
<keyword evidence="3" id="KW-1185">Reference proteome</keyword>
<dbReference type="Proteomes" id="UP000299102">
    <property type="component" value="Unassembled WGS sequence"/>
</dbReference>
<gene>
    <name evidence="2" type="ORF">EVAR_20802_1</name>
</gene>